<evidence type="ECO:0000313" key="2">
    <source>
        <dbReference type="EMBL" id="SVD63880.1"/>
    </source>
</evidence>
<feature type="region of interest" description="Disordered" evidence="1">
    <location>
        <begin position="61"/>
        <end position="133"/>
    </location>
</feature>
<protein>
    <submittedName>
        <fullName evidence="2">Uncharacterized protein</fullName>
    </submittedName>
</protein>
<reference evidence="2" key="1">
    <citation type="submission" date="2018-05" db="EMBL/GenBank/DDBJ databases">
        <authorList>
            <person name="Lanie J.A."/>
            <person name="Ng W.-L."/>
            <person name="Kazmierczak K.M."/>
            <person name="Andrzejewski T.M."/>
            <person name="Davidsen T.M."/>
            <person name="Wayne K.J."/>
            <person name="Tettelin H."/>
            <person name="Glass J.I."/>
            <person name="Rusch D."/>
            <person name="Podicherti R."/>
            <person name="Tsui H.-C.T."/>
            <person name="Winkler M.E."/>
        </authorList>
    </citation>
    <scope>NUCLEOTIDE SEQUENCE</scope>
</reference>
<accession>A0A382WZ85</accession>
<organism evidence="2">
    <name type="scientific">marine metagenome</name>
    <dbReference type="NCBI Taxonomy" id="408172"/>
    <lineage>
        <taxon>unclassified sequences</taxon>
        <taxon>metagenomes</taxon>
        <taxon>ecological metagenomes</taxon>
    </lineage>
</organism>
<feature type="non-terminal residue" evidence="2">
    <location>
        <position position="1"/>
    </location>
</feature>
<gene>
    <name evidence="2" type="ORF">METZ01_LOCUS416734</name>
</gene>
<dbReference type="EMBL" id="UINC01163524">
    <property type="protein sequence ID" value="SVD63880.1"/>
    <property type="molecule type" value="Genomic_DNA"/>
</dbReference>
<feature type="compositionally biased region" description="Low complexity" evidence="1">
    <location>
        <begin position="110"/>
        <end position="126"/>
    </location>
</feature>
<proteinExistence type="predicted"/>
<name>A0A382WZ85_9ZZZZ</name>
<sequence>RGIFRYRDVWHFSIHDKVKNKGYWITPGDALTEANIEVESFDEANDVLKLKGGISLSLRKSANKTLPVPGQGKPKSITKKPTTPRPTSNRVSFSRPGGVRRTVTIPPRAPSSSPSKPPASSAGRPRLVVPRKP</sequence>
<evidence type="ECO:0000256" key="1">
    <source>
        <dbReference type="SAM" id="MobiDB-lite"/>
    </source>
</evidence>
<dbReference type="AlphaFoldDB" id="A0A382WZ85"/>
<feature type="compositionally biased region" description="Low complexity" evidence="1">
    <location>
        <begin position="73"/>
        <end position="87"/>
    </location>
</feature>